<name>K5XB79_PHACS</name>
<dbReference type="OrthoDB" id="2745134at2759"/>
<proteinExistence type="predicted"/>
<feature type="domain" description="DUF6533" evidence="1">
    <location>
        <begin position="2"/>
        <end position="39"/>
    </location>
</feature>
<dbReference type="HOGENOM" id="CLU_2460820_0_0_1"/>
<feature type="non-terminal residue" evidence="2">
    <location>
        <position position="1"/>
    </location>
</feature>
<evidence type="ECO:0000313" key="2">
    <source>
        <dbReference type="EMBL" id="EKM60202.1"/>
    </source>
</evidence>
<keyword evidence="3" id="KW-1185">Reference proteome</keyword>
<gene>
    <name evidence="2" type="ORF">PHACADRAFT_84901</name>
</gene>
<dbReference type="InParanoid" id="K5XB79"/>
<dbReference type="InterPro" id="IPR045340">
    <property type="entry name" value="DUF6533"/>
</dbReference>
<dbReference type="Proteomes" id="UP000008370">
    <property type="component" value="Unassembled WGS sequence"/>
</dbReference>
<evidence type="ECO:0000313" key="3">
    <source>
        <dbReference type="Proteomes" id="UP000008370"/>
    </source>
</evidence>
<dbReference type="KEGG" id="pco:PHACADRAFT_84901"/>
<dbReference type="EMBL" id="JH930468">
    <property type="protein sequence ID" value="EKM60202.1"/>
    <property type="molecule type" value="Genomic_DNA"/>
</dbReference>
<evidence type="ECO:0000259" key="1">
    <source>
        <dbReference type="Pfam" id="PF20151"/>
    </source>
</evidence>
<protein>
    <recommendedName>
        <fullName evidence="1">DUF6533 domain-containing protein</fullName>
    </recommendedName>
</protein>
<accession>K5XB79</accession>
<dbReference type="GeneID" id="18920474"/>
<reference evidence="2 3" key="1">
    <citation type="journal article" date="2012" name="BMC Genomics">
        <title>Comparative genomics of the white-rot fungi, Phanerochaete carnosa and P. chrysosporium, to elucidate the genetic basis of the distinct wood types they colonize.</title>
        <authorList>
            <person name="Suzuki H."/>
            <person name="MacDonald J."/>
            <person name="Syed K."/>
            <person name="Salamov A."/>
            <person name="Hori C."/>
            <person name="Aerts A."/>
            <person name="Henrissat B."/>
            <person name="Wiebenga A."/>
            <person name="vanKuyk P.A."/>
            <person name="Barry K."/>
            <person name="Lindquist E."/>
            <person name="LaButti K."/>
            <person name="Lapidus A."/>
            <person name="Lucas S."/>
            <person name="Coutinho P."/>
            <person name="Gong Y."/>
            <person name="Samejima M."/>
            <person name="Mahadevan R."/>
            <person name="Abou-Zaid M."/>
            <person name="de Vries R.P."/>
            <person name="Igarashi K."/>
            <person name="Yadav J.S."/>
            <person name="Grigoriev I.V."/>
            <person name="Master E.R."/>
        </authorList>
    </citation>
    <scope>NUCLEOTIDE SEQUENCE [LARGE SCALE GENOMIC DNA]</scope>
    <source>
        <strain evidence="2 3">HHB-10118-sp</strain>
    </source>
</reference>
<dbReference type="RefSeq" id="XP_007389679.1">
    <property type="nucleotide sequence ID" value="XM_007389617.1"/>
</dbReference>
<dbReference type="AlphaFoldDB" id="K5XB79"/>
<organism evidence="2 3">
    <name type="scientific">Phanerochaete carnosa (strain HHB-10118-sp)</name>
    <name type="common">White-rot fungus</name>
    <name type="synonym">Peniophora carnosa</name>
    <dbReference type="NCBI Taxonomy" id="650164"/>
    <lineage>
        <taxon>Eukaryota</taxon>
        <taxon>Fungi</taxon>
        <taxon>Dikarya</taxon>
        <taxon>Basidiomycota</taxon>
        <taxon>Agaricomycotina</taxon>
        <taxon>Agaricomycetes</taxon>
        <taxon>Polyporales</taxon>
        <taxon>Phanerochaetaceae</taxon>
        <taxon>Phanerochaete</taxon>
    </lineage>
</organism>
<dbReference type="Pfam" id="PF20151">
    <property type="entry name" value="DUF6533"/>
    <property type="match status" value="1"/>
</dbReference>
<sequence length="89" mass="10603">GLAVFEYLILLDQEVVAVWRRKFTATSLLLLAFRWVMVLGPLVNIVPSYAQVWCEYVDIREWPETGLMMPFYRRTLYFPEKLSLIYHCI</sequence>